<dbReference type="GO" id="GO:0003684">
    <property type="term" value="F:damaged DNA binding"/>
    <property type="evidence" value="ECO:0007669"/>
    <property type="project" value="TreeGrafter"/>
</dbReference>
<dbReference type="OrthoDB" id="262529at2759"/>
<dbReference type="InterPro" id="IPR036866">
    <property type="entry name" value="RibonucZ/Hydroxyglut_hydro"/>
</dbReference>
<feature type="non-terminal residue" evidence="15">
    <location>
        <position position="346"/>
    </location>
</feature>
<dbReference type="Pfam" id="PF07522">
    <property type="entry name" value="DRMBL"/>
    <property type="match status" value="1"/>
</dbReference>
<evidence type="ECO:0000256" key="2">
    <source>
        <dbReference type="ARBA" id="ARBA00010304"/>
    </source>
</evidence>
<evidence type="ECO:0000256" key="1">
    <source>
        <dbReference type="ARBA" id="ARBA00004123"/>
    </source>
</evidence>
<evidence type="ECO:0000256" key="6">
    <source>
        <dbReference type="ARBA" id="ARBA00022801"/>
    </source>
</evidence>
<dbReference type="Gene3D" id="3.40.50.12650">
    <property type="match status" value="1"/>
</dbReference>
<keyword evidence="9" id="KW-0234">DNA repair</keyword>
<dbReference type="AlphaFoldDB" id="A0A3P7NGJ9"/>
<keyword evidence="8" id="KW-0233">DNA recombination</keyword>
<dbReference type="PANTHER" id="PTHR23240">
    <property type="entry name" value="DNA CROSS-LINK REPAIR PROTEIN PSO2/SNM1-RELATED"/>
    <property type="match status" value="1"/>
</dbReference>
<dbReference type="GO" id="GO:0006310">
    <property type="term" value="P:DNA recombination"/>
    <property type="evidence" value="ECO:0007669"/>
    <property type="project" value="UniProtKB-KW"/>
</dbReference>
<dbReference type="GO" id="GO:0005634">
    <property type="term" value="C:nucleus"/>
    <property type="evidence" value="ECO:0007669"/>
    <property type="project" value="UniProtKB-SubCell"/>
</dbReference>
<dbReference type="GO" id="GO:0035312">
    <property type="term" value="F:5'-3' DNA exonuclease activity"/>
    <property type="evidence" value="ECO:0007669"/>
    <property type="project" value="TreeGrafter"/>
</dbReference>
<evidence type="ECO:0000256" key="13">
    <source>
        <dbReference type="SAM" id="MobiDB-lite"/>
    </source>
</evidence>
<dbReference type="PANTHER" id="PTHR23240:SF8">
    <property type="entry name" value="PROTEIN ARTEMIS"/>
    <property type="match status" value="1"/>
</dbReference>
<evidence type="ECO:0000256" key="9">
    <source>
        <dbReference type="ARBA" id="ARBA00023204"/>
    </source>
</evidence>
<comment type="subcellular location">
    <subcellularLocation>
        <location evidence="1">Nucleus</location>
    </subcellularLocation>
</comment>
<feature type="compositionally biased region" description="Basic and acidic residues" evidence="13">
    <location>
        <begin position="236"/>
        <end position="247"/>
    </location>
</feature>
<keyword evidence="4" id="KW-0255">Endonuclease</keyword>
<comment type="similarity">
    <text evidence="2">Belongs to the DNA repair metallo-beta-lactamase (DRMBL) family.</text>
</comment>
<sequence>MDNTYIDAERLEFPPREESLANAVALLRELLFSGAQPIVIAVPKVGREQFLVGIAKQLQRKIYVDDVRYEIAEILGLSEYFTTNRDDASIWACNRRTSRAVLHQPNSHAIEASMLFCIRPAILRNNERLHCIEYSDHCSPNELCDFLSHISFSKIVALAVRMTQEHVGLAFNYALHNVFGPQTRLDANAANGTGEQQMQVDEQVPTTAAEGSASTSVNKNTGSRGPSTASPSKSGRRADGARDSDMTRADVVKSLRDAITRIADRVKMLDRAEFECSERRNARSAAFLEQTNMLEAVSHLNGAEYERYQRAASEALSVRLSSLPRVPEDCMDYELPEAVLDGDVRD</sequence>
<keyword evidence="6" id="KW-0378">Hydrolase</keyword>
<feature type="domain" description="DNA repair metallo-beta-lactamase" evidence="14">
    <location>
        <begin position="106"/>
        <end position="157"/>
    </location>
</feature>
<evidence type="ECO:0000256" key="7">
    <source>
        <dbReference type="ARBA" id="ARBA00022839"/>
    </source>
</evidence>
<dbReference type="InterPro" id="IPR011084">
    <property type="entry name" value="DRMBL"/>
</dbReference>
<accession>A0A3P7NGJ9</accession>
<proteinExistence type="inferred from homology"/>
<dbReference type="GO" id="GO:0036297">
    <property type="term" value="P:interstrand cross-link repair"/>
    <property type="evidence" value="ECO:0007669"/>
    <property type="project" value="TreeGrafter"/>
</dbReference>
<dbReference type="EMBL" id="UYRT01085536">
    <property type="protein sequence ID" value="VDN30261.1"/>
    <property type="molecule type" value="Genomic_DNA"/>
</dbReference>
<protein>
    <recommendedName>
        <fullName evidence="11">Protein artemis</fullName>
    </recommendedName>
    <alternativeName>
        <fullName evidence="12">DNA cross-link repair 1C protein</fullName>
    </alternativeName>
</protein>
<evidence type="ECO:0000313" key="16">
    <source>
        <dbReference type="Proteomes" id="UP000271098"/>
    </source>
</evidence>
<keyword evidence="7" id="KW-0269">Exonuclease</keyword>
<dbReference type="GO" id="GO:0006303">
    <property type="term" value="P:double-strand break repair via nonhomologous end joining"/>
    <property type="evidence" value="ECO:0007669"/>
    <property type="project" value="TreeGrafter"/>
</dbReference>
<evidence type="ECO:0000256" key="12">
    <source>
        <dbReference type="ARBA" id="ARBA00042677"/>
    </source>
</evidence>
<dbReference type="Proteomes" id="UP000271098">
    <property type="component" value="Unassembled WGS sequence"/>
</dbReference>
<evidence type="ECO:0000256" key="3">
    <source>
        <dbReference type="ARBA" id="ARBA00022722"/>
    </source>
</evidence>
<feature type="compositionally biased region" description="Polar residues" evidence="13">
    <location>
        <begin position="190"/>
        <end position="206"/>
    </location>
</feature>
<organism evidence="15 16">
    <name type="scientific">Gongylonema pulchrum</name>
    <dbReference type="NCBI Taxonomy" id="637853"/>
    <lineage>
        <taxon>Eukaryota</taxon>
        <taxon>Metazoa</taxon>
        <taxon>Ecdysozoa</taxon>
        <taxon>Nematoda</taxon>
        <taxon>Chromadorea</taxon>
        <taxon>Rhabditida</taxon>
        <taxon>Spirurina</taxon>
        <taxon>Spiruromorpha</taxon>
        <taxon>Spiruroidea</taxon>
        <taxon>Gongylonematidae</taxon>
        <taxon>Gongylonema</taxon>
    </lineage>
</organism>
<evidence type="ECO:0000256" key="10">
    <source>
        <dbReference type="ARBA" id="ARBA00023242"/>
    </source>
</evidence>
<keyword evidence="5" id="KW-0227">DNA damage</keyword>
<keyword evidence="3" id="KW-0540">Nuclease</keyword>
<evidence type="ECO:0000256" key="8">
    <source>
        <dbReference type="ARBA" id="ARBA00023172"/>
    </source>
</evidence>
<keyword evidence="16" id="KW-1185">Reference proteome</keyword>
<evidence type="ECO:0000259" key="14">
    <source>
        <dbReference type="Pfam" id="PF07522"/>
    </source>
</evidence>
<feature type="region of interest" description="Disordered" evidence="13">
    <location>
        <begin position="186"/>
        <end position="247"/>
    </location>
</feature>
<evidence type="ECO:0000256" key="11">
    <source>
        <dbReference type="ARBA" id="ARBA00039759"/>
    </source>
</evidence>
<evidence type="ECO:0000256" key="5">
    <source>
        <dbReference type="ARBA" id="ARBA00022763"/>
    </source>
</evidence>
<evidence type="ECO:0000256" key="4">
    <source>
        <dbReference type="ARBA" id="ARBA00022759"/>
    </source>
</evidence>
<evidence type="ECO:0000313" key="15">
    <source>
        <dbReference type="EMBL" id="VDN30261.1"/>
    </source>
</evidence>
<name>A0A3P7NGJ9_9BILA</name>
<dbReference type="GO" id="GO:0004519">
    <property type="term" value="F:endonuclease activity"/>
    <property type="evidence" value="ECO:0007669"/>
    <property type="project" value="UniProtKB-KW"/>
</dbReference>
<dbReference type="SUPFAM" id="SSF56281">
    <property type="entry name" value="Metallo-hydrolase/oxidoreductase"/>
    <property type="match status" value="1"/>
</dbReference>
<gene>
    <name evidence="15" type="ORF">GPUH_LOCUS17684</name>
</gene>
<keyword evidence="10" id="KW-0539">Nucleus</keyword>
<reference evidence="15 16" key="1">
    <citation type="submission" date="2018-11" db="EMBL/GenBank/DDBJ databases">
        <authorList>
            <consortium name="Pathogen Informatics"/>
        </authorList>
    </citation>
    <scope>NUCLEOTIDE SEQUENCE [LARGE SCALE GENOMIC DNA]</scope>
</reference>
<feature type="compositionally biased region" description="Polar residues" evidence="13">
    <location>
        <begin position="212"/>
        <end position="233"/>
    </location>
</feature>